<dbReference type="PANTHER" id="PTHR43156:SF2">
    <property type="entry name" value="STAGE II SPORULATION PROTEIN E"/>
    <property type="match status" value="1"/>
</dbReference>
<feature type="domain" description="PPM-type phosphatase" evidence="3">
    <location>
        <begin position="318"/>
        <end position="554"/>
    </location>
</feature>
<dbReference type="Pfam" id="PF07228">
    <property type="entry name" value="SpoIIE"/>
    <property type="match status" value="1"/>
</dbReference>
<dbReference type="Pfam" id="PF13185">
    <property type="entry name" value="GAF_2"/>
    <property type="match status" value="1"/>
</dbReference>
<dbReference type="InterPro" id="IPR003018">
    <property type="entry name" value="GAF"/>
</dbReference>
<comment type="caution">
    <text evidence="4">The sequence shown here is derived from an EMBL/GenBank/DDBJ whole genome shotgun (WGS) entry which is preliminary data.</text>
</comment>
<dbReference type="InterPro" id="IPR029016">
    <property type="entry name" value="GAF-like_dom_sf"/>
</dbReference>
<dbReference type="CDD" id="cd16936">
    <property type="entry name" value="HATPase_RsbW-like"/>
    <property type="match status" value="1"/>
</dbReference>
<evidence type="ECO:0000313" key="4">
    <source>
        <dbReference type="EMBL" id="GAA0468662.1"/>
    </source>
</evidence>
<dbReference type="RefSeq" id="WP_346096034.1">
    <property type="nucleotide sequence ID" value="NZ_BAAABY010000026.1"/>
</dbReference>
<sequence>MRTKDVLAAIGTGLWHWDHSVGKVTLDAEAARLLGLPEEPADFSEAFIRSRFHAVDFAEINGVVHLALTENTLAEGRLRVMRDDGKVLRVVRCRARVTPLDNSYELVGTLQEVPEPQPGTSAARTPVTGDWRRSREAFLLDAGRALAEARSTAEVLRVAAGLSMPGFMPDGLAVFGIKGDHISVIGHHGHKPGAEQPFVDMPLDTDYPAAEVIRTGRAIYLPTPEEYSRRFPVTWPMAERFGRQSWAFLPLISAGRTVGAWMAAFGHRVAFTPDERSVLTTVARMLAQALHRAGDQESQLELTTGLQRSMMPTVQPDIPGMAVAARYVPTGGGLEVGGDWYDMITLPSGRIALVIGDVQGHDVRAAGLMGQLRIALRAYASEGHHPDAVLSRASRFLAGLNDTEAEGLDPRFATCLYIEVDPATGLLDIARAGHPDPAIRMTDGTMLVRPTAGGMPLGIDPDTDYPTTRLVLEPGETMLVCTDGLIETGGHDLESGWTRLRDVMEAHEDPDTEDGLERLADALVQAVHGPSSHHTTGPLVDRREDDIAMLLLSRESASCAIGTGGLQPGLPVRRTVLTIAQAEPERIAEARGQIRDVLHDWADEDQVDSAVLMVSEMVTNVLLHTDGDALLVAEISGARGTRRIRVDVADSSDELPHRRRPGELASSGRGLVLMELLAGAWGVDPRGDGKSIWFELYEDAGDSLAAAAAQAGASPEEPPDGGPSLSGPPLSEPAA</sequence>
<proteinExistence type="predicted"/>
<feature type="region of interest" description="Disordered" evidence="2">
    <location>
        <begin position="705"/>
        <end position="735"/>
    </location>
</feature>
<dbReference type="EMBL" id="BAAABY010000026">
    <property type="protein sequence ID" value="GAA0468662.1"/>
    <property type="molecule type" value="Genomic_DNA"/>
</dbReference>
<feature type="compositionally biased region" description="Low complexity" evidence="2">
    <location>
        <begin position="705"/>
        <end position="715"/>
    </location>
</feature>
<dbReference type="InterPro" id="IPR003594">
    <property type="entry name" value="HATPase_dom"/>
</dbReference>
<dbReference type="Gene3D" id="3.30.450.20">
    <property type="entry name" value="PAS domain"/>
    <property type="match status" value="1"/>
</dbReference>
<dbReference type="InterPro" id="IPR052016">
    <property type="entry name" value="Bact_Sigma-Reg"/>
</dbReference>
<evidence type="ECO:0000256" key="2">
    <source>
        <dbReference type="SAM" id="MobiDB-lite"/>
    </source>
</evidence>
<dbReference type="SUPFAM" id="SSF55781">
    <property type="entry name" value="GAF domain-like"/>
    <property type="match status" value="1"/>
</dbReference>
<dbReference type="InterPro" id="IPR036890">
    <property type="entry name" value="HATPase_C_sf"/>
</dbReference>
<evidence type="ECO:0000313" key="5">
    <source>
        <dbReference type="Proteomes" id="UP001500909"/>
    </source>
</evidence>
<keyword evidence="5" id="KW-1185">Reference proteome</keyword>
<dbReference type="SUPFAM" id="SSF81606">
    <property type="entry name" value="PP2C-like"/>
    <property type="match status" value="1"/>
</dbReference>
<dbReference type="Gene3D" id="3.30.565.10">
    <property type="entry name" value="Histidine kinase-like ATPase, C-terminal domain"/>
    <property type="match status" value="1"/>
</dbReference>
<keyword evidence="1" id="KW-0378">Hydrolase</keyword>
<dbReference type="InterPro" id="IPR036457">
    <property type="entry name" value="PPM-type-like_dom_sf"/>
</dbReference>
<reference evidence="5" key="1">
    <citation type="journal article" date="2019" name="Int. J. Syst. Evol. Microbiol.">
        <title>The Global Catalogue of Microorganisms (GCM) 10K type strain sequencing project: providing services to taxonomists for standard genome sequencing and annotation.</title>
        <authorList>
            <consortium name="The Broad Institute Genomics Platform"/>
            <consortium name="The Broad Institute Genome Sequencing Center for Infectious Disease"/>
            <person name="Wu L."/>
            <person name="Ma J."/>
        </authorList>
    </citation>
    <scope>NUCLEOTIDE SEQUENCE [LARGE SCALE GENOMIC DNA]</scope>
    <source>
        <strain evidence="5">JCM 4805</strain>
    </source>
</reference>
<protein>
    <submittedName>
        <fullName evidence="4">SpoIIE family protein phosphatase</fullName>
    </submittedName>
</protein>
<dbReference type="SMART" id="SM00331">
    <property type="entry name" value="PP2C_SIG"/>
    <property type="match status" value="1"/>
</dbReference>
<gene>
    <name evidence="4" type="ORF">GCM10010361_36090</name>
</gene>
<dbReference type="InterPro" id="IPR001932">
    <property type="entry name" value="PPM-type_phosphatase-like_dom"/>
</dbReference>
<dbReference type="Gene3D" id="3.30.450.40">
    <property type="match status" value="1"/>
</dbReference>
<evidence type="ECO:0000259" key="3">
    <source>
        <dbReference type="SMART" id="SM00331"/>
    </source>
</evidence>
<organism evidence="4 5">
    <name type="scientific">Streptomyces olivaceiscleroticus</name>
    <dbReference type="NCBI Taxonomy" id="68245"/>
    <lineage>
        <taxon>Bacteria</taxon>
        <taxon>Bacillati</taxon>
        <taxon>Actinomycetota</taxon>
        <taxon>Actinomycetes</taxon>
        <taxon>Kitasatosporales</taxon>
        <taxon>Streptomycetaceae</taxon>
        <taxon>Streptomyces</taxon>
    </lineage>
</organism>
<name>A0ABP3K0V2_9ACTN</name>
<evidence type="ECO:0000256" key="1">
    <source>
        <dbReference type="ARBA" id="ARBA00022801"/>
    </source>
</evidence>
<accession>A0ABP3K0V2</accession>
<dbReference type="Proteomes" id="UP001500909">
    <property type="component" value="Unassembled WGS sequence"/>
</dbReference>
<feature type="compositionally biased region" description="Low complexity" evidence="2">
    <location>
        <begin position="722"/>
        <end position="735"/>
    </location>
</feature>
<dbReference type="Pfam" id="PF13581">
    <property type="entry name" value="HATPase_c_2"/>
    <property type="match status" value="1"/>
</dbReference>
<dbReference type="Gene3D" id="3.60.40.10">
    <property type="entry name" value="PPM-type phosphatase domain"/>
    <property type="match status" value="1"/>
</dbReference>
<dbReference type="PANTHER" id="PTHR43156">
    <property type="entry name" value="STAGE II SPORULATION PROTEIN E-RELATED"/>
    <property type="match status" value="1"/>
</dbReference>